<feature type="non-terminal residue" evidence="6">
    <location>
        <position position="1"/>
    </location>
</feature>
<gene>
    <name evidence="4" type="ORF">DLQ89_19710</name>
    <name evidence="5" type="ORF">EES12_21330</name>
    <name evidence="6" type="ORF">EKH43_21725</name>
</gene>
<dbReference type="InterPro" id="IPR009722">
    <property type="entry name" value="YjiK/CarP"/>
</dbReference>
<dbReference type="Pfam" id="PF06977">
    <property type="entry name" value="SdiA-regulated"/>
    <property type="match status" value="1"/>
</dbReference>
<protein>
    <submittedName>
        <fullName evidence="6">Uncharacterized protein</fullName>
    </submittedName>
</protein>
<dbReference type="EMBL" id="AAHRYW010000023">
    <property type="protein sequence ID" value="EBZ7034152.1"/>
    <property type="molecule type" value="Genomic_DNA"/>
</dbReference>
<keyword evidence="3" id="KW-0472">Membrane</keyword>
<comment type="subcellular location">
    <subcellularLocation>
        <location evidence="1">Cell membrane</location>
        <topology evidence="1">Single-pass membrane protein</topology>
    </subcellularLocation>
</comment>
<name>A0A5X6GB10_SALEN</name>
<dbReference type="Proteomes" id="UP000839685">
    <property type="component" value="Unassembled WGS sequence"/>
</dbReference>
<accession>A0A5X6GB10</accession>
<evidence type="ECO:0000313" key="5">
    <source>
        <dbReference type="EMBL" id="EBZ7034152.1"/>
    </source>
</evidence>
<dbReference type="EMBL" id="AAHUFA010000023">
    <property type="protein sequence ID" value="ECA3923605.1"/>
    <property type="molecule type" value="Genomic_DNA"/>
</dbReference>
<sequence>FLKDISGLHYDRNNGLLYVLSHESDVVVVSDLDGGRKVMSLRRGHYGLRRDIPQAEGIASDDRDTLWIVSEPNLFYRFTRTASS</sequence>
<comment type="caution">
    <text evidence="6">The sequence shown here is derived from an EMBL/GenBank/DDBJ whole genome shotgun (WGS) entry which is preliminary data.</text>
</comment>
<dbReference type="SUPFAM" id="SSF50956">
    <property type="entry name" value="Thermostable phytase (3-phytase)"/>
    <property type="match status" value="1"/>
</dbReference>
<organism evidence="6">
    <name type="scientific">Salmonella enteritidis</name>
    <dbReference type="NCBI Taxonomy" id="149539"/>
    <lineage>
        <taxon>Bacteria</taxon>
        <taxon>Pseudomonadati</taxon>
        <taxon>Pseudomonadota</taxon>
        <taxon>Gammaproteobacteria</taxon>
        <taxon>Enterobacterales</taxon>
        <taxon>Enterobacteriaceae</taxon>
        <taxon>Salmonella</taxon>
    </lineage>
</organism>
<dbReference type="RefSeq" id="WP_001712770.1">
    <property type="nucleotide sequence ID" value="NZ_JAWOPQ010000059.1"/>
</dbReference>
<evidence type="ECO:0000313" key="4">
    <source>
        <dbReference type="EMBL" id="EBU8211099.1"/>
    </source>
</evidence>
<keyword evidence="2" id="KW-1003">Cell membrane</keyword>
<evidence type="ECO:0000256" key="1">
    <source>
        <dbReference type="ARBA" id="ARBA00004162"/>
    </source>
</evidence>
<evidence type="ECO:0000256" key="2">
    <source>
        <dbReference type="ARBA" id="ARBA00022475"/>
    </source>
</evidence>
<dbReference type="EMBL" id="AAHDJF010000050">
    <property type="protein sequence ID" value="EBU8211099.1"/>
    <property type="molecule type" value="Genomic_DNA"/>
</dbReference>
<dbReference type="GO" id="GO:0005886">
    <property type="term" value="C:plasma membrane"/>
    <property type="evidence" value="ECO:0007669"/>
    <property type="project" value="UniProtKB-SubCell"/>
</dbReference>
<reference evidence="6" key="1">
    <citation type="submission" date="2018-12" db="EMBL/GenBank/DDBJ databases">
        <authorList>
            <person name="Ashton P.M."/>
            <person name="Dallman T."/>
            <person name="Nair S."/>
            <person name="De Pinna E."/>
            <person name="Peters T."/>
            <person name="Grant K."/>
        </authorList>
    </citation>
    <scope>NUCLEOTIDE SEQUENCE</scope>
    <source>
        <strain evidence="4">484130</strain>
        <strain evidence="5">621730</strain>
        <strain evidence="6">652056</strain>
    </source>
</reference>
<evidence type="ECO:0000256" key="3">
    <source>
        <dbReference type="ARBA" id="ARBA00023136"/>
    </source>
</evidence>
<dbReference type="AlphaFoldDB" id="A0A5X6GB10"/>
<proteinExistence type="predicted"/>
<evidence type="ECO:0000313" key="6">
    <source>
        <dbReference type="EMBL" id="ECA3923605.1"/>
    </source>
</evidence>